<sequence length="599" mass="65432">MLSHAAFSGRAEAGVYSQAIALGNFFIVLSISGPPEEVTAELGRNVIGKIEEQISLSPDITPAEIGEMQNEQFKNGIKLNIFAARISGQKLTAAFVGAVTAKLRRKDTIINLVPESPAAELRNVSGGLQHGDVLVVGTAAFFQNLKSEEIFGQPDLNATELRDQLLPKIESLDSDSHLAAVFAKIDLVGEKEEEVVLEEEKPSSNLLAEGKSLFLARKTIEGWKGGNYRKLGYLTLIALVTLISVLAYQLRSRSLEVRSDSLQKIEQEAREGQDSAQKLLGLNDAIARETLEQTKKDVQESIESDFGANWQEKNFAEKKKLVAILAMLDEEINKAAHIYEVSPADFSDFSLLKSGVKVVSAQLHDGKMVVLDGANGAIYTLVTGSKTAEIAGGDFRDGKFLDFSGEKIFVQTPNGIYQQKTGGNKQVVPSSDNWKNVSGLVFFGGNLYLLDPGSNQIWKYQGTETGFAGISNYVKEGSSLDLSAAIRMQIDGYVYVLTQSNQLVRLASGGPTDFQVTGLPDGLGKVTSIFVTDETENIYLWDEEKKRIMVADKKGLYKAQYEIINRQSSISNPILLADERVKKIFLLSGAKVFSVDIKE</sequence>
<reference evidence="1 2" key="1">
    <citation type="journal article" date="2016" name="Nat. Commun.">
        <title>Thousands of microbial genomes shed light on interconnected biogeochemical processes in an aquifer system.</title>
        <authorList>
            <person name="Anantharaman K."/>
            <person name="Brown C.T."/>
            <person name="Hug L.A."/>
            <person name="Sharon I."/>
            <person name="Castelle C.J."/>
            <person name="Probst A.J."/>
            <person name="Thomas B.C."/>
            <person name="Singh A."/>
            <person name="Wilkins M.J."/>
            <person name="Karaoz U."/>
            <person name="Brodie E.L."/>
            <person name="Williams K.H."/>
            <person name="Hubbard S.S."/>
            <person name="Banfield J.F."/>
        </authorList>
    </citation>
    <scope>NUCLEOTIDE SEQUENCE [LARGE SCALE GENOMIC DNA]</scope>
</reference>
<organism evidence="1 2">
    <name type="scientific">Candidatus Gottesmanbacteria bacterium RIFCSPHIGHO2_01_FULL_47_48</name>
    <dbReference type="NCBI Taxonomy" id="1798381"/>
    <lineage>
        <taxon>Bacteria</taxon>
        <taxon>Candidatus Gottesmaniibacteriota</taxon>
    </lineage>
</organism>
<gene>
    <name evidence="1" type="ORF">A2721_03135</name>
</gene>
<dbReference type="EMBL" id="MFJK01000018">
    <property type="protein sequence ID" value="OGG17671.1"/>
    <property type="molecule type" value="Genomic_DNA"/>
</dbReference>
<comment type="caution">
    <text evidence="1">The sequence shown here is derived from an EMBL/GenBank/DDBJ whole genome shotgun (WGS) entry which is preliminary data.</text>
</comment>
<evidence type="ECO:0000313" key="1">
    <source>
        <dbReference type="EMBL" id="OGG17671.1"/>
    </source>
</evidence>
<dbReference type="Proteomes" id="UP000177871">
    <property type="component" value="Unassembled WGS sequence"/>
</dbReference>
<evidence type="ECO:0000313" key="2">
    <source>
        <dbReference type="Proteomes" id="UP000177871"/>
    </source>
</evidence>
<protein>
    <submittedName>
        <fullName evidence="1">Uncharacterized protein</fullName>
    </submittedName>
</protein>
<dbReference type="AlphaFoldDB" id="A0A1F5ZYZ1"/>
<dbReference type="Gene3D" id="2.120.10.30">
    <property type="entry name" value="TolB, C-terminal domain"/>
    <property type="match status" value="1"/>
</dbReference>
<name>A0A1F5ZYZ1_9BACT</name>
<accession>A0A1F5ZYZ1</accession>
<proteinExistence type="predicted"/>
<dbReference type="STRING" id="1798381.A2721_03135"/>
<dbReference type="SUPFAM" id="SSF101898">
    <property type="entry name" value="NHL repeat"/>
    <property type="match status" value="1"/>
</dbReference>
<dbReference type="InterPro" id="IPR011042">
    <property type="entry name" value="6-blade_b-propeller_TolB-like"/>
</dbReference>